<keyword evidence="10 12" id="KW-0739">Sodium transport</keyword>
<dbReference type="InterPro" id="IPR001873">
    <property type="entry name" value="ENaC"/>
</dbReference>
<keyword evidence="3 12" id="KW-0813">Transport</keyword>
<comment type="subcellular location">
    <subcellularLocation>
        <location evidence="1">Membrane</location>
        <topology evidence="1">Multi-pass membrane protein</topology>
    </subcellularLocation>
</comment>
<dbReference type="GO" id="GO:0005886">
    <property type="term" value="C:plasma membrane"/>
    <property type="evidence" value="ECO:0007669"/>
    <property type="project" value="TreeGrafter"/>
</dbReference>
<comment type="similarity">
    <text evidence="2 12">Belongs to the amiloride-sensitive sodium channel (TC 1.A.6) family.</text>
</comment>
<evidence type="ECO:0000256" key="11">
    <source>
        <dbReference type="ARBA" id="ARBA00023303"/>
    </source>
</evidence>
<evidence type="ECO:0000256" key="2">
    <source>
        <dbReference type="ARBA" id="ARBA00007193"/>
    </source>
</evidence>
<dbReference type="PANTHER" id="PTHR11690:SF288">
    <property type="entry name" value="AMILORIDE-SENSITIVE NA+ CHANNEL-RELATED"/>
    <property type="match status" value="1"/>
</dbReference>
<evidence type="ECO:0000256" key="10">
    <source>
        <dbReference type="ARBA" id="ARBA00023201"/>
    </source>
</evidence>
<evidence type="ECO:0000313" key="13">
    <source>
        <dbReference type="EnsemblMetazoa" id="XP_016838965"/>
    </source>
</evidence>
<keyword evidence="14" id="KW-1185">Reference proteome</keyword>
<keyword evidence="4 12" id="KW-0894">Sodium channel</keyword>
<dbReference type="Gene3D" id="2.60.470.10">
    <property type="entry name" value="Acid-sensing ion channels like domains"/>
    <property type="match status" value="1"/>
</dbReference>
<dbReference type="OrthoDB" id="6436100at2759"/>
<reference evidence="13" key="1">
    <citation type="submission" date="2021-01" db="UniProtKB">
        <authorList>
            <consortium name="EnsemblMetazoa"/>
        </authorList>
    </citation>
    <scope>IDENTIFICATION</scope>
</reference>
<dbReference type="GeneID" id="107980840"/>
<dbReference type="AlphaFoldDB" id="A0A7M7IMN2"/>
<sequence length="301" mass="34081">MSLSAVNDFAEELFSLETTKVFNVSQSEIREMLKYLGHLYLLDVDEGEIEEAQFLHAILSRAYGDYTDAEVPIDSEVYCSWEGKDRVRDNMFFLRKTRDGFCCTFNNYARRSDGFGSSSTKRSGFVSSMVERSTLINPEYGLSVVLNSRIDDYYYKSMPSNGFEILIYSSLDYPDAPTGSLKEVFVPPNSEVFVSMDATSLHSAPEVMAYDVSARNCLFNTEQNKIFKEYYIALTAIGLFTAESAISFDSANSPKSCNLDDLPCLKEFTTCNWRQIRPRLKKKSNIDNISVSVSAVRLFSK</sequence>
<dbReference type="Proteomes" id="UP000002358">
    <property type="component" value="Chromosome 3"/>
</dbReference>
<organism evidence="13 14">
    <name type="scientific">Nasonia vitripennis</name>
    <name type="common">Parasitic wasp</name>
    <dbReference type="NCBI Taxonomy" id="7425"/>
    <lineage>
        <taxon>Eukaryota</taxon>
        <taxon>Metazoa</taxon>
        <taxon>Ecdysozoa</taxon>
        <taxon>Arthropoda</taxon>
        <taxon>Hexapoda</taxon>
        <taxon>Insecta</taxon>
        <taxon>Pterygota</taxon>
        <taxon>Neoptera</taxon>
        <taxon>Endopterygota</taxon>
        <taxon>Hymenoptera</taxon>
        <taxon>Apocrita</taxon>
        <taxon>Proctotrupomorpha</taxon>
        <taxon>Chalcidoidea</taxon>
        <taxon>Pteromalidae</taxon>
        <taxon>Pteromalinae</taxon>
        <taxon>Nasonia</taxon>
    </lineage>
</organism>
<evidence type="ECO:0000313" key="14">
    <source>
        <dbReference type="Proteomes" id="UP000002358"/>
    </source>
</evidence>
<dbReference type="Pfam" id="PF00858">
    <property type="entry name" value="ASC"/>
    <property type="match status" value="1"/>
</dbReference>
<dbReference type="GO" id="GO:0015280">
    <property type="term" value="F:ligand-gated sodium channel activity"/>
    <property type="evidence" value="ECO:0007669"/>
    <property type="project" value="TreeGrafter"/>
</dbReference>
<dbReference type="RefSeq" id="XP_016838965.2">
    <property type="nucleotide sequence ID" value="XM_016983476.2"/>
</dbReference>
<dbReference type="PANTHER" id="PTHR11690">
    <property type="entry name" value="AMILORIDE-SENSITIVE SODIUM CHANNEL-RELATED"/>
    <property type="match status" value="1"/>
</dbReference>
<evidence type="ECO:0000256" key="4">
    <source>
        <dbReference type="ARBA" id="ARBA00022461"/>
    </source>
</evidence>
<dbReference type="InParanoid" id="A0A7M7IMN2"/>
<evidence type="ECO:0000256" key="1">
    <source>
        <dbReference type="ARBA" id="ARBA00004141"/>
    </source>
</evidence>
<evidence type="ECO:0000256" key="3">
    <source>
        <dbReference type="ARBA" id="ARBA00022448"/>
    </source>
</evidence>
<evidence type="ECO:0000256" key="8">
    <source>
        <dbReference type="ARBA" id="ARBA00023065"/>
    </source>
</evidence>
<keyword evidence="11 12" id="KW-0407">Ion channel</keyword>
<evidence type="ECO:0000256" key="9">
    <source>
        <dbReference type="ARBA" id="ARBA00023136"/>
    </source>
</evidence>
<keyword evidence="8 12" id="KW-0406">Ion transport</keyword>
<evidence type="ECO:0000256" key="5">
    <source>
        <dbReference type="ARBA" id="ARBA00022692"/>
    </source>
</evidence>
<keyword evidence="7" id="KW-0915">Sodium</keyword>
<accession>A0A7M7IMN2</accession>
<evidence type="ECO:0000256" key="12">
    <source>
        <dbReference type="RuleBase" id="RU000679"/>
    </source>
</evidence>
<dbReference type="KEGG" id="nvi:107980840"/>
<evidence type="ECO:0000256" key="7">
    <source>
        <dbReference type="ARBA" id="ARBA00023053"/>
    </source>
</evidence>
<keyword evidence="6" id="KW-1133">Transmembrane helix</keyword>
<name>A0A7M7IMN2_NASVI</name>
<keyword evidence="5 12" id="KW-0812">Transmembrane</keyword>
<keyword evidence="9" id="KW-0472">Membrane</keyword>
<evidence type="ECO:0000256" key="6">
    <source>
        <dbReference type="ARBA" id="ARBA00022989"/>
    </source>
</evidence>
<dbReference type="EnsemblMetazoa" id="XM_016983476">
    <property type="protein sequence ID" value="XP_016838965"/>
    <property type="gene ID" value="LOC107980840"/>
</dbReference>
<protein>
    <submittedName>
        <fullName evidence="13">Uncharacterized protein</fullName>
    </submittedName>
</protein>
<proteinExistence type="inferred from homology"/>